<dbReference type="Proteomes" id="UP000007730">
    <property type="component" value="Chromosome"/>
</dbReference>
<dbReference type="OrthoDB" id="9771666at2"/>
<dbReference type="InterPro" id="IPR029058">
    <property type="entry name" value="AB_hydrolase_fold"/>
</dbReference>
<dbReference type="PATRIC" id="fig|504832.7.peg.1302"/>
<accession>B6JE69</accession>
<dbReference type="STRING" id="504832.OCA5_c12250"/>
<dbReference type="HOGENOM" id="CLU_012494_4_7_5"/>
<dbReference type="Gene3D" id="3.40.50.1820">
    <property type="entry name" value="alpha/beta hydrolase"/>
    <property type="match status" value="1"/>
</dbReference>
<dbReference type="Pfam" id="PF07859">
    <property type="entry name" value="Abhydrolase_3"/>
    <property type="match status" value="1"/>
</dbReference>
<dbReference type="InterPro" id="IPR013094">
    <property type="entry name" value="AB_hydrolase_3"/>
</dbReference>
<dbReference type="KEGG" id="oca:OCAR_6853"/>
<proteinExistence type="predicted"/>
<evidence type="ECO:0000313" key="3">
    <source>
        <dbReference type="EMBL" id="AEI05943.1"/>
    </source>
</evidence>
<dbReference type="PANTHER" id="PTHR48081">
    <property type="entry name" value="AB HYDROLASE SUPERFAMILY PROTEIN C4A8.06C"/>
    <property type="match status" value="1"/>
</dbReference>
<protein>
    <submittedName>
        <fullName evidence="3">Alpha/beta hydrolase, putative arylformamidase</fullName>
    </submittedName>
</protein>
<dbReference type="KEGG" id="ocg:OCA5_c12250"/>
<dbReference type="eggNOG" id="COG0657">
    <property type="taxonomic scope" value="Bacteria"/>
</dbReference>
<dbReference type="PANTHER" id="PTHR48081:SF33">
    <property type="entry name" value="KYNURENINE FORMAMIDASE"/>
    <property type="match status" value="1"/>
</dbReference>
<keyword evidence="1 3" id="KW-0378">Hydrolase</keyword>
<organism evidence="3 4">
    <name type="scientific">Afipia carboxidovorans (strain ATCC 49405 / DSM 1227 / KCTC 32145 / OM5)</name>
    <name type="common">Oligotropha carboxidovorans</name>
    <dbReference type="NCBI Taxonomy" id="504832"/>
    <lineage>
        <taxon>Bacteria</taxon>
        <taxon>Pseudomonadati</taxon>
        <taxon>Pseudomonadota</taxon>
        <taxon>Alphaproteobacteria</taxon>
        <taxon>Hyphomicrobiales</taxon>
        <taxon>Nitrobacteraceae</taxon>
        <taxon>Afipia</taxon>
    </lineage>
</organism>
<gene>
    <name evidence="3" type="ordered locus">OCA5_c12250</name>
</gene>
<dbReference type="EMBL" id="CP002826">
    <property type="protein sequence ID" value="AEI05943.1"/>
    <property type="molecule type" value="Genomic_DNA"/>
</dbReference>
<dbReference type="GO" id="GO:0016787">
    <property type="term" value="F:hydrolase activity"/>
    <property type="evidence" value="ECO:0007669"/>
    <property type="project" value="UniProtKB-KW"/>
</dbReference>
<dbReference type="RefSeq" id="WP_012563988.1">
    <property type="nucleotide sequence ID" value="NC_011386.1"/>
</dbReference>
<evidence type="ECO:0000256" key="1">
    <source>
        <dbReference type="ARBA" id="ARBA00022801"/>
    </source>
</evidence>
<sequence length="287" mass="31478">MTSSASPVLYRGMNRAELDAAYNNGAAVSDSAAWTESWRERSAQAQQKPGVLLDIPYADGERTKFDYFPAGAAKAPLFAFIHGGYWVRNSRDLFSFLATGPNAHGIDFVSIGYTLAPQARLPKIVDEIRQCLTYLTTRVDDLGYDRERIFVGGWSAGGHLTAMTCDHPAVRGALPISGVFDLEPLSLNYLNEPLQLTLEDIQTLSPLHHLRTGLPPQRLVVGGSELPELQRQSREYAAAAEKQNLDVKMRVLQGHHHYSILDELAKPDGGITSDLVKLISHASGPAR</sequence>
<reference evidence="3 4" key="1">
    <citation type="journal article" date="2011" name="J. Bacteriol.">
        <title>Complete genome sequences of the chemolithoautotrophic Oligotropha carboxidovorans strains OM4 and OM5.</title>
        <authorList>
            <person name="Volland S."/>
            <person name="Rachinger M."/>
            <person name="Strittmatter A."/>
            <person name="Daniel R."/>
            <person name="Gottschalk G."/>
            <person name="Meyer O."/>
        </authorList>
    </citation>
    <scope>NUCLEOTIDE SEQUENCE [LARGE SCALE GENOMIC DNA]</scope>
    <source>
        <strain evidence="4">ATCC 49405 / DSM 1227 / KCTC 32145 / OM5</strain>
    </source>
</reference>
<keyword evidence="4" id="KW-1185">Reference proteome</keyword>
<name>B6JE69_AFIC5</name>
<evidence type="ECO:0000313" key="4">
    <source>
        <dbReference type="Proteomes" id="UP000007730"/>
    </source>
</evidence>
<dbReference type="InterPro" id="IPR050300">
    <property type="entry name" value="GDXG_lipolytic_enzyme"/>
</dbReference>
<feature type="domain" description="Alpha/beta hydrolase fold-3" evidence="2">
    <location>
        <begin position="80"/>
        <end position="184"/>
    </location>
</feature>
<dbReference type="SUPFAM" id="SSF53474">
    <property type="entry name" value="alpha/beta-Hydrolases"/>
    <property type="match status" value="1"/>
</dbReference>
<evidence type="ECO:0000259" key="2">
    <source>
        <dbReference type="Pfam" id="PF07859"/>
    </source>
</evidence>
<dbReference type="AlphaFoldDB" id="B6JE69"/>